<gene>
    <name evidence="3" type="ORF">METZ01_LOCUS317039</name>
</gene>
<dbReference type="SUPFAM" id="SSF51735">
    <property type="entry name" value="NAD(P)-binding Rossmann-fold domains"/>
    <property type="match status" value="1"/>
</dbReference>
<protein>
    <recommendedName>
        <fullName evidence="2">NAD-dependent epimerase/dehydratase domain-containing protein</fullName>
    </recommendedName>
</protein>
<proteinExistence type="inferred from homology"/>
<dbReference type="Gene3D" id="3.90.25.10">
    <property type="entry name" value="UDP-galactose 4-epimerase, domain 1"/>
    <property type="match status" value="1"/>
</dbReference>
<comment type="similarity">
    <text evidence="1">Belongs to the NAD(P)-dependent epimerase/dehydratase family.</text>
</comment>
<organism evidence="3">
    <name type="scientific">marine metagenome</name>
    <dbReference type="NCBI Taxonomy" id="408172"/>
    <lineage>
        <taxon>unclassified sequences</taxon>
        <taxon>metagenomes</taxon>
        <taxon>ecological metagenomes</taxon>
    </lineage>
</organism>
<name>A0A382NV15_9ZZZZ</name>
<dbReference type="AlphaFoldDB" id="A0A382NV15"/>
<accession>A0A382NV15</accession>
<dbReference type="PANTHER" id="PTHR43000">
    <property type="entry name" value="DTDP-D-GLUCOSE 4,6-DEHYDRATASE-RELATED"/>
    <property type="match status" value="1"/>
</dbReference>
<dbReference type="EMBL" id="UINC01102505">
    <property type="protein sequence ID" value="SVC64185.1"/>
    <property type="molecule type" value="Genomic_DNA"/>
</dbReference>
<dbReference type="InterPro" id="IPR001509">
    <property type="entry name" value="Epimerase_deHydtase"/>
</dbReference>
<sequence>MKNSDKLVTIIIGERSNLSYHLFKRLNHAEIFSSALLLQSLVQLSKFREKKVNVVFNNFQPSTHLNSFVDPCKYVDLSISLTLRVLMYLIESGAIINQIIYSSSCSVYGNVTRGDNYSEVSPIGVPSSLKYINEQILREVCNDYDLKLTIARIFNTFGGNDEFSVISKIYNCFINKTKLGVLNDGKSVRDYIHVDNIVDVYEKILLDSSIKLDTIDVGSGLGKSLAEILIYLSNNGFTFNTENANKNEIDFSQANTSMIKKIIDISTFIDVNVYLLDKLKSSGEKNKIIR</sequence>
<dbReference type="InterPro" id="IPR036291">
    <property type="entry name" value="NAD(P)-bd_dom_sf"/>
</dbReference>
<evidence type="ECO:0000256" key="1">
    <source>
        <dbReference type="ARBA" id="ARBA00007637"/>
    </source>
</evidence>
<feature type="domain" description="NAD-dependent epimerase/dehydratase" evidence="2">
    <location>
        <begin position="43"/>
        <end position="207"/>
    </location>
</feature>
<dbReference type="CDD" id="cd08946">
    <property type="entry name" value="SDR_e"/>
    <property type="match status" value="1"/>
</dbReference>
<evidence type="ECO:0000313" key="3">
    <source>
        <dbReference type="EMBL" id="SVC64185.1"/>
    </source>
</evidence>
<dbReference type="Pfam" id="PF01370">
    <property type="entry name" value="Epimerase"/>
    <property type="match status" value="1"/>
</dbReference>
<evidence type="ECO:0000259" key="2">
    <source>
        <dbReference type="Pfam" id="PF01370"/>
    </source>
</evidence>
<dbReference type="Gene3D" id="3.40.50.720">
    <property type="entry name" value="NAD(P)-binding Rossmann-like Domain"/>
    <property type="match status" value="1"/>
</dbReference>
<reference evidence="3" key="1">
    <citation type="submission" date="2018-05" db="EMBL/GenBank/DDBJ databases">
        <authorList>
            <person name="Lanie J.A."/>
            <person name="Ng W.-L."/>
            <person name="Kazmierczak K.M."/>
            <person name="Andrzejewski T.M."/>
            <person name="Davidsen T.M."/>
            <person name="Wayne K.J."/>
            <person name="Tettelin H."/>
            <person name="Glass J.I."/>
            <person name="Rusch D."/>
            <person name="Podicherti R."/>
            <person name="Tsui H.-C.T."/>
            <person name="Winkler M.E."/>
        </authorList>
    </citation>
    <scope>NUCLEOTIDE SEQUENCE</scope>
</reference>